<dbReference type="SUPFAM" id="SSF103088">
    <property type="entry name" value="OmpA-like"/>
    <property type="match status" value="1"/>
</dbReference>
<organism evidence="16 17">
    <name type="scientific">Marinobacter nauticus</name>
    <name type="common">Marinobacter hydrocarbonoclasticus</name>
    <name type="synonym">Marinobacter aquaeolei</name>
    <dbReference type="NCBI Taxonomy" id="2743"/>
    <lineage>
        <taxon>Bacteria</taxon>
        <taxon>Pseudomonadati</taxon>
        <taxon>Pseudomonadota</taxon>
        <taxon>Gammaproteobacteria</taxon>
        <taxon>Pseudomonadales</taxon>
        <taxon>Marinobacteraceae</taxon>
        <taxon>Marinobacter</taxon>
    </lineage>
</organism>
<evidence type="ECO:0000256" key="6">
    <source>
        <dbReference type="ARBA" id="ARBA00023065"/>
    </source>
</evidence>
<evidence type="ECO:0000313" key="17">
    <source>
        <dbReference type="Proteomes" id="UP000252795"/>
    </source>
</evidence>
<keyword evidence="18" id="KW-1185">Reference proteome</keyword>
<dbReference type="SUPFAM" id="SSF56925">
    <property type="entry name" value="OMPA-like"/>
    <property type="match status" value="1"/>
</dbReference>
<evidence type="ECO:0000256" key="5">
    <source>
        <dbReference type="ARBA" id="ARBA00022729"/>
    </source>
</evidence>
<dbReference type="Gene3D" id="3.30.1330.60">
    <property type="entry name" value="OmpA-like domain"/>
    <property type="match status" value="1"/>
</dbReference>
<dbReference type="Gene3D" id="4.10.1080.10">
    <property type="entry name" value="TSP type-3 repeat"/>
    <property type="match status" value="1"/>
</dbReference>
<feature type="compositionally biased region" description="Basic and acidic residues" evidence="11">
    <location>
        <begin position="391"/>
        <end position="401"/>
    </location>
</feature>
<evidence type="ECO:0000256" key="8">
    <source>
        <dbReference type="ARBA" id="ARBA00023136"/>
    </source>
</evidence>
<dbReference type="SUPFAM" id="SSF103647">
    <property type="entry name" value="TSP type-3 repeat"/>
    <property type="match status" value="1"/>
</dbReference>
<evidence type="ECO:0000313" key="19">
    <source>
        <dbReference type="Proteomes" id="UP000469950"/>
    </source>
</evidence>
<dbReference type="GO" id="GO:0046930">
    <property type="term" value="C:pore complex"/>
    <property type="evidence" value="ECO:0007669"/>
    <property type="project" value="UniProtKB-KW"/>
</dbReference>
<comment type="caution">
    <text evidence="16">The sequence shown here is derived from an EMBL/GenBank/DDBJ whole genome shotgun (WGS) entry which is preliminary data.</text>
</comment>
<dbReference type="CDD" id="cd07185">
    <property type="entry name" value="OmpA_C-like"/>
    <property type="match status" value="1"/>
</dbReference>
<accession>A0A368VD62</accession>
<dbReference type="Proteomes" id="UP000252795">
    <property type="component" value="Unassembled WGS sequence"/>
</dbReference>
<dbReference type="Proteomes" id="UP000469950">
    <property type="component" value="Unassembled WGS sequence"/>
</dbReference>
<keyword evidence="5 12" id="KW-0732">Signal</keyword>
<keyword evidence="9" id="KW-0998">Cell outer membrane</keyword>
<evidence type="ECO:0000256" key="11">
    <source>
        <dbReference type="SAM" id="MobiDB-lite"/>
    </source>
</evidence>
<dbReference type="InterPro" id="IPR036737">
    <property type="entry name" value="OmpA-like_sf"/>
</dbReference>
<dbReference type="AlphaFoldDB" id="A0A368VD62"/>
<dbReference type="Pfam" id="PF02412">
    <property type="entry name" value="TSP_3"/>
    <property type="match status" value="3"/>
</dbReference>
<evidence type="ECO:0000256" key="7">
    <source>
        <dbReference type="ARBA" id="ARBA00023114"/>
    </source>
</evidence>
<dbReference type="Gene3D" id="2.40.160.20">
    <property type="match status" value="1"/>
</dbReference>
<evidence type="ECO:0000256" key="12">
    <source>
        <dbReference type="SAM" id="SignalP"/>
    </source>
</evidence>
<dbReference type="PRINTS" id="PR01021">
    <property type="entry name" value="OMPADOMAIN"/>
</dbReference>
<sequence length="401" mass="43172">MKLMRPVALAALATSLTTPALAERQETIYINPFAGFQLFDDKRDLSETGTFGVGVEYRFRPHWSVEAVYSRADADRKYVAGESDFDEVRVDGTYYFAGPEAAWNPYVSLGAGHADFGLGDSISYRSAGTDHDETRVNVGTGFRYNVSDGISIRGDLREFHGIDESTFDTMVSLGLSWAFTRTVSAPAPKAPADADNDGVPDNRDQCPGTPAGASVDSRGCELDSDNDGVADSRDQCPNTPAGAEVNSRGCELDSDNDGVVNSQDQCPDTTAGATVDETGCEGITETVETIELRVQFPTNSSVIDNAYDNEIRRVADFMEEYPETTVEIAGHTDSAGEAGYNQFLSQRRAEAVAGRLTGPLGVDPDRVSAVGYGEAEPVATNDTPAGRAQNRRVEARIQVRR</sequence>
<evidence type="ECO:0000256" key="1">
    <source>
        <dbReference type="ARBA" id="ARBA00004571"/>
    </source>
</evidence>
<dbReference type="GO" id="GO:0009279">
    <property type="term" value="C:cell outer membrane"/>
    <property type="evidence" value="ECO:0007669"/>
    <property type="project" value="UniProtKB-SubCell"/>
</dbReference>
<feature type="region of interest" description="Disordered" evidence="11">
    <location>
        <begin position="373"/>
        <end position="401"/>
    </location>
</feature>
<dbReference type="RefSeq" id="WP_011787063.1">
    <property type="nucleotide sequence ID" value="NZ_QNSA01000002.1"/>
</dbReference>
<dbReference type="InterPro" id="IPR027385">
    <property type="entry name" value="Beta-barrel_OMP"/>
</dbReference>
<gene>
    <name evidence="16" type="ORF">DET51_10257</name>
    <name evidence="15" type="ORF">DET64_10257</name>
    <name evidence="14" type="ORF">F6453_1239</name>
</gene>
<feature type="region of interest" description="Disordered" evidence="11">
    <location>
        <begin position="186"/>
        <end position="256"/>
    </location>
</feature>
<dbReference type="InterPro" id="IPR050330">
    <property type="entry name" value="Bact_OuterMem_StrucFunc"/>
</dbReference>
<dbReference type="GO" id="GO:0006811">
    <property type="term" value="P:monoatomic ion transport"/>
    <property type="evidence" value="ECO:0007669"/>
    <property type="project" value="UniProtKB-KW"/>
</dbReference>
<evidence type="ECO:0000313" key="18">
    <source>
        <dbReference type="Proteomes" id="UP000253065"/>
    </source>
</evidence>
<keyword evidence="7" id="KW-0626">Porin</keyword>
<dbReference type="PROSITE" id="PS51123">
    <property type="entry name" value="OMPA_2"/>
    <property type="match status" value="1"/>
</dbReference>
<evidence type="ECO:0000256" key="3">
    <source>
        <dbReference type="ARBA" id="ARBA00022452"/>
    </source>
</evidence>
<dbReference type="GO" id="GO:0015288">
    <property type="term" value="F:porin activity"/>
    <property type="evidence" value="ECO:0007669"/>
    <property type="project" value="UniProtKB-KW"/>
</dbReference>
<dbReference type="OMA" id="ADFMQQY"/>
<dbReference type="InterPro" id="IPR006665">
    <property type="entry name" value="OmpA-like"/>
</dbReference>
<dbReference type="InterPro" id="IPR006664">
    <property type="entry name" value="OMP_bac"/>
</dbReference>
<reference evidence="14 19" key="2">
    <citation type="submission" date="2019-10" db="EMBL/GenBank/DDBJ databases">
        <title>Draft genome sequence of Marinobacter hydrocarbonoclasticus NCT7M from the microbiome of the marine copepod.</title>
        <authorList>
            <person name="Nuttall R."/>
            <person name="Sharma G."/>
            <person name="Moisander P."/>
        </authorList>
    </citation>
    <scope>NUCLEOTIDE SEQUENCE [LARGE SCALE GENOMIC DNA]</scope>
    <source>
        <strain evidence="14 19">NCT7M</strain>
    </source>
</reference>
<evidence type="ECO:0000313" key="15">
    <source>
        <dbReference type="EMBL" id="RBP76038.1"/>
    </source>
</evidence>
<feature type="domain" description="OmpA-like" evidence="13">
    <location>
        <begin position="283"/>
        <end position="401"/>
    </location>
</feature>
<comment type="subcellular location">
    <subcellularLocation>
        <location evidence="1">Cell outer membrane</location>
        <topology evidence="1">Multi-pass membrane protein</topology>
    </subcellularLocation>
</comment>
<keyword evidence="4" id="KW-0812">Transmembrane</keyword>
<keyword evidence="2" id="KW-0813">Transport</keyword>
<evidence type="ECO:0000256" key="10">
    <source>
        <dbReference type="PROSITE-ProRule" id="PRU00473"/>
    </source>
</evidence>
<evidence type="ECO:0000313" key="14">
    <source>
        <dbReference type="EMBL" id="KAE8546497.1"/>
    </source>
</evidence>
<feature type="chain" id="PRO_5044585134" evidence="12">
    <location>
        <begin position="23"/>
        <end position="401"/>
    </location>
</feature>
<dbReference type="EMBL" id="WBMP01000004">
    <property type="protein sequence ID" value="KAE8546497.1"/>
    <property type="molecule type" value="Genomic_DNA"/>
</dbReference>
<proteinExistence type="predicted"/>
<evidence type="ECO:0000256" key="9">
    <source>
        <dbReference type="ARBA" id="ARBA00023237"/>
    </source>
</evidence>
<evidence type="ECO:0000256" key="4">
    <source>
        <dbReference type="ARBA" id="ARBA00022692"/>
    </source>
</evidence>
<feature type="signal peptide" evidence="12">
    <location>
        <begin position="1"/>
        <end position="22"/>
    </location>
</feature>
<dbReference type="InterPro" id="IPR011250">
    <property type="entry name" value="OMP/PagP_B-barrel"/>
</dbReference>
<keyword evidence="6" id="KW-0406">Ion transport</keyword>
<dbReference type="EMBL" id="QNSA01000002">
    <property type="protein sequence ID" value="RBP76038.1"/>
    <property type="molecule type" value="Genomic_DNA"/>
</dbReference>
<dbReference type="GO" id="GO:0007155">
    <property type="term" value="P:cell adhesion"/>
    <property type="evidence" value="ECO:0007669"/>
    <property type="project" value="InterPro"/>
</dbReference>
<evidence type="ECO:0000256" key="2">
    <source>
        <dbReference type="ARBA" id="ARBA00022448"/>
    </source>
</evidence>
<reference evidence="16 17" key="1">
    <citation type="submission" date="2018-07" db="EMBL/GenBank/DDBJ databases">
        <title>Freshwater and sediment microbial communities from various areas in North America, analyzing microbe dynamics in response to fracking.</title>
        <authorList>
            <person name="Lamendella R."/>
        </authorList>
    </citation>
    <scope>NUCLEOTIDE SEQUENCE [LARGE SCALE GENOMIC DNA]</scope>
    <source>
        <strain evidence="16 17">114E</strain>
        <strain evidence="15 18">114E_o</strain>
    </source>
</reference>
<name>A0A368VD62_MARNT</name>
<dbReference type="Pfam" id="PF00691">
    <property type="entry name" value="OmpA"/>
    <property type="match status" value="1"/>
</dbReference>
<dbReference type="InterPro" id="IPR028974">
    <property type="entry name" value="TSP_type-3_rpt"/>
</dbReference>
<dbReference type="InterPro" id="IPR003367">
    <property type="entry name" value="Thrombospondin_3-like_rpt"/>
</dbReference>
<dbReference type="Proteomes" id="UP000253065">
    <property type="component" value="Unassembled WGS sequence"/>
</dbReference>
<dbReference type="PANTHER" id="PTHR30329:SF21">
    <property type="entry name" value="LIPOPROTEIN YIAD-RELATED"/>
    <property type="match status" value="1"/>
</dbReference>
<dbReference type="GO" id="GO:0005509">
    <property type="term" value="F:calcium ion binding"/>
    <property type="evidence" value="ECO:0007669"/>
    <property type="project" value="InterPro"/>
</dbReference>
<keyword evidence="8 10" id="KW-0472">Membrane</keyword>
<protein>
    <submittedName>
        <fullName evidence="16">OOP family OmpA-OmpF porin</fullName>
    </submittedName>
    <submittedName>
        <fullName evidence="14">Outer membrane protein</fullName>
    </submittedName>
</protein>
<evidence type="ECO:0000259" key="13">
    <source>
        <dbReference type="PROSITE" id="PS51123"/>
    </source>
</evidence>
<dbReference type="Pfam" id="PF13505">
    <property type="entry name" value="OMP_b-brl"/>
    <property type="match status" value="1"/>
</dbReference>
<evidence type="ECO:0000313" key="16">
    <source>
        <dbReference type="EMBL" id="RCW36911.1"/>
    </source>
</evidence>
<dbReference type="EMBL" id="QPJB01000002">
    <property type="protein sequence ID" value="RCW36911.1"/>
    <property type="molecule type" value="Genomic_DNA"/>
</dbReference>
<dbReference type="PANTHER" id="PTHR30329">
    <property type="entry name" value="STATOR ELEMENT OF FLAGELLAR MOTOR COMPLEX"/>
    <property type="match status" value="1"/>
</dbReference>
<keyword evidence="3" id="KW-1134">Transmembrane beta strand</keyword>